<dbReference type="GO" id="GO:0043200">
    <property type="term" value="P:response to amino acid"/>
    <property type="evidence" value="ECO:0007669"/>
    <property type="project" value="TreeGrafter"/>
</dbReference>
<dbReference type="Gene3D" id="3.30.70.920">
    <property type="match status" value="1"/>
</dbReference>
<dbReference type="SMART" id="SM00344">
    <property type="entry name" value="HTH_ASNC"/>
    <property type="match status" value="1"/>
</dbReference>
<dbReference type="Gene3D" id="1.10.10.10">
    <property type="entry name" value="Winged helix-like DNA-binding domain superfamily/Winged helix DNA-binding domain"/>
    <property type="match status" value="1"/>
</dbReference>
<comment type="caution">
    <text evidence="5">The sequence shown here is derived from an EMBL/GenBank/DDBJ whole genome shotgun (WGS) entry which is preliminary data.</text>
</comment>
<dbReference type="PANTHER" id="PTHR30154">
    <property type="entry name" value="LEUCINE-RESPONSIVE REGULATORY PROTEIN"/>
    <property type="match status" value="1"/>
</dbReference>
<evidence type="ECO:0000259" key="4">
    <source>
        <dbReference type="PROSITE" id="PS50956"/>
    </source>
</evidence>
<evidence type="ECO:0000313" key="6">
    <source>
        <dbReference type="Proteomes" id="UP000005536"/>
    </source>
</evidence>
<dbReference type="Pfam" id="PF01037">
    <property type="entry name" value="AsnC_trans_reg"/>
    <property type="match status" value="1"/>
</dbReference>
<dbReference type="InterPro" id="IPR019885">
    <property type="entry name" value="Tscrpt_reg_HTH_AsnC-type_CS"/>
</dbReference>
<dbReference type="Proteomes" id="UP000005536">
    <property type="component" value="Unassembled WGS sequence"/>
</dbReference>
<dbReference type="GO" id="GO:0043565">
    <property type="term" value="F:sequence-specific DNA binding"/>
    <property type="evidence" value="ECO:0007669"/>
    <property type="project" value="InterPro"/>
</dbReference>
<evidence type="ECO:0000256" key="2">
    <source>
        <dbReference type="ARBA" id="ARBA00023125"/>
    </source>
</evidence>
<dbReference type="PANTHER" id="PTHR30154:SF46">
    <property type="entry name" value="TRANSCRIPTIONAL REGULATORY PROTEIN"/>
    <property type="match status" value="1"/>
</dbReference>
<keyword evidence="2" id="KW-0238">DNA-binding</keyword>
<dbReference type="SUPFAM" id="SSF54909">
    <property type="entry name" value="Dimeric alpha+beta barrel"/>
    <property type="match status" value="1"/>
</dbReference>
<dbReference type="AlphaFoldDB" id="D4DM17"/>
<evidence type="ECO:0000313" key="5">
    <source>
        <dbReference type="EMBL" id="EFE51120.1"/>
    </source>
</evidence>
<dbReference type="FunFam" id="1.10.10.10:FF:000492">
    <property type="entry name" value="Transcriptional regulator, AsnC family"/>
    <property type="match status" value="1"/>
</dbReference>
<proteinExistence type="predicted"/>
<evidence type="ECO:0000256" key="1">
    <source>
        <dbReference type="ARBA" id="ARBA00023015"/>
    </source>
</evidence>
<reference evidence="5 6" key="1">
    <citation type="submission" date="2010-02" db="EMBL/GenBank/DDBJ databases">
        <authorList>
            <person name="Weinstock G."/>
            <person name="Sodergren E."/>
            <person name="Clifton S."/>
            <person name="Fulton L."/>
            <person name="Fulton B."/>
            <person name="Courtney L."/>
            <person name="Fronick C."/>
            <person name="Harrison M."/>
            <person name="Strong C."/>
            <person name="Farmer C."/>
            <person name="Delahaunty K."/>
            <person name="Markovic C."/>
            <person name="Hall O."/>
            <person name="Minx P."/>
            <person name="Tomlinson C."/>
            <person name="Mitreva M."/>
            <person name="Nelson J."/>
            <person name="Hou S."/>
            <person name="Wollam A."/>
            <person name="Pepin K.H."/>
            <person name="Johnson M."/>
            <person name="Bhonagiri V."/>
            <person name="Zhang X."/>
            <person name="Suruliraj S."/>
            <person name="Warren W."/>
            <person name="Chinwalla A."/>
            <person name="Mardis E.R."/>
            <person name="Wilson R.K."/>
        </authorList>
    </citation>
    <scope>NUCLEOTIDE SEQUENCE [LARGE SCALE GENOMIC DNA]</scope>
    <source>
        <strain evidence="5 6">ATCC 29315</strain>
    </source>
</reference>
<sequence length="242" mass="27382">MAAFPLPFQTATPPSAIFLYTCRKTIPLFPFMPERPSEKTFNVKEVIFLRYCALNGFTLYCRTPRLRNIANRLSEEKKENSMAQITLDKTDLKILQVLQSNGRLTNVELSERVALSPSPCLRRLKQLEDAGIIRQYAALLSPQEIKLGLQAFIRVSIDKSGELRDRFAQTVQTWPEVLSCFALTGETDYLLHTFFPDMNAFSHFVLDTLLSHPGVQDAKSSFVLKELKNTTALPLGHLQTTA</sequence>
<organism evidence="5 6">
    <name type="scientific">Neisseria elongata subsp. glycolytica ATCC 29315</name>
    <dbReference type="NCBI Taxonomy" id="546263"/>
    <lineage>
        <taxon>Bacteria</taxon>
        <taxon>Pseudomonadati</taxon>
        <taxon>Pseudomonadota</taxon>
        <taxon>Betaproteobacteria</taxon>
        <taxon>Neisseriales</taxon>
        <taxon>Neisseriaceae</taxon>
        <taxon>Neisseria</taxon>
    </lineage>
</organism>
<dbReference type="GO" id="GO:0006355">
    <property type="term" value="P:regulation of DNA-templated transcription"/>
    <property type="evidence" value="ECO:0007669"/>
    <property type="project" value="UniProtKB-ARBA"/>
</dbReference>
<accession>D4DM17</accession>
<dbReference type="PROSITE" id="PS00519">
    <property type="entry name" value="HTH_ASNC_1"/>
    <property type="match status" value="1"/>
</dbReference>
<dbReference type="PROSITE" id="PS50956">
    <property type="entry name" value="HTH_ASNC_2"/>
    <property type="match status" value="1"/>
</dbReference>
<dbReference type="PRINTS" id="PR00033">
    <property type="entry name" value="HTHASNC"/>
</dbReference>
<dbReference type="InterPro" id="IPR011008">
    <property type="entry name" value="Dimeric_a/b-barrel"/>
</dbReference>
<dbReference type="InterPro" id="IPR036390">
    <property type="entry name" value="WH_DNA-bd_sf"/>
</dbReference>
<evidence type="ECO:0000256" key="3">
    <source>
        <dbReference type="ARBA" id="ARBA00023163"/>
    </source>
</evidence>
<dbReference type="InterPro" id="IPR036388">
    <property type="entry name" value="WH-like_DNA-bd_sf"/>
</dbReference>
<dbReference type="EMBL" id="ADBF01000002">
    <property type="protein sequence ID" value="EFE51120.1"/>
    <property type="molecule type" value="Genomic_DNA"/>
</dbReference>
<dbReference type="GO" id="GO:0005829">
    <property type="term" value="C:cytosol"/>
    <property type="evidence" value="ECO:0007669"/>
    <property type="project" value="TreeGrafter"/>
</dbReference>
<protein>
    <submittedName>
        <fullName evidence="5">Transcriptional regulator, AsnC family</fullName>
    </submittedName>
</protein>
<feature type="domain" description="HTH asnC-type" evidence="4">
    <location>
        <begin position="87"/>
        <end position="150"/>
    </location>
</feature>
<dbReference type="CDD" id="cd00090">
    <property type="entry name" value="HTH_ARSR"/>
    <property type="match status" value="1"/>
</dbReference>
<dbReference type="Pfam" id="PF13412">
    <property type="entry name" value="HTH_24"/>
    <property type="match status" value="1"/>
</dbReference>
<dbReference type="InterPro" id="IPR019887">
    <property type="entry name" value="Tscrpt_reg_AsnC/Lrp_C"/>
</dbReference>
<keyword evidence="1" id="KW-0805">Transcription regulation</keyword>
<gene>
    <name evidence="5" type="ORF">NEIELOOT_00077</name>
</gene>
<dbReference type="InterPro" id="IPR019888">
    <property type="entry name" value="Tscrpt_reg_AsnC-like"/>
</dbReference>
<dbReference type="STRING" id="546263.NELON_11415"/>
<keyword evidence="3" id="KW-0804">Transcription</keyword>
<name>D4DM17_NEIEG</name>
<dbReference type="InterPro" id="IPR000485">
    <property type="entry name" value="AsnC-type_HTH_dom"/>
</dbReference>
<dbReference type="InterPro" id="IPR011991">
    <property type="entry name" value="ArsR-like_HTH"/>
</dbReference>
<dbReference type="SUPFAM" id="SSF46785">
    <property type="entry name" value="Winged helix' DNA-binding domain"/>
    <property type="match status" value="1"/>
</dbReference>